<name>A0A415H0P7_9FIRM</name>
<gene>
    <name evidence="2" type="ORF">DW054_16680</name>
</gene>
<evidence type="ECO:0000313" key="3">
    <source>
        <dbReference type="Proteomes" id="UP000284152"/>
    </source>
</evidence>
<keyword evidence="1" id="KW-0802">TPR repeat</keyword>
<protein>
    <submittedName>
        <fullName evidence="2">Tetratricopeptide repeat protein</fullName>
    </submittedName>
</protein>
<feature type="repeat" description="TPR" evidence="1">
    <location>
        <begin position="72"/>
        <end position="105"/>
    </location>
</feature>
<dbReference type="PANTHER" id="PTHR12558">
    <property type="entry name" value="CELL DIVISION CYCLE 16,23,27"/>
    <property type="match status" value="1"/>
</dbReference>
<evidence type="ECO:0000313" key="2">
    <source>
        <dbReference type="EMBL" id="RHK58946.1"/>
    </source>
</evidence>
<dbReference type="Pfam" id="PF13181">
    <property type="entry name" value="TPR_8"/>
    <property type="match status" value="1"/>
</dbReference>
<dbReference type="Pfam" id="PF14559">
    <property type="entry name" value="TPR_19"/>
    <property type="match status" value="1"/>
</dbReference>
<feature type="repeat" description="TPR" evidence="1">
    <location>
        <begin position="174"/>
        <end position="207"/>
    </location>
</feature>
<dbReference type="InterPro" id="IPR019734">
    <property type="entry name" value="TPR_rpt"/>
</dbReference>
<dbReference type="SMART" id="SM00028">
    <property type="entry name" value="TPR"/>
    <property type="match status" value="4"/>
</dbReference>
<dbReference type="EMBL" id="QRNS01000079">
    <property type="protein sequence ID" value="RHK58946.1"/>
    <property type="molecule type" value="Genomic_DNA"/>
</dbReference>
<accession>A0A415H0P7</accession>
<dbReference type="PROSITE" id="PS50005">
    <property type="entry name" value="TPR"/>
    <property type="match status" value="2"/>
</dbReference>
<dbReference type="SUPFAM" id="SSF48452">
    <property type="entry name" value="TPR-like"/>
    <property type="match status" value="2"/>
</dbReference>
<dbReference type="AlphaFoldDB" id="A0A415H0P7"/>
<reference evidence="2 3" key="1">
    <citation type="submission" date="2018-08" db="EMBL/GenBank/DDBJ databases">
        <title>A genome reference for cultivated species of the human gut microbiota.</title>
        <authorList>
            <person name="Zou Y."/>
            <person name="Xue W."/>
            <person name="Luo G."/>
        </authorList>
    </citation>
    <scope>NUCLEOTIDE SEQUENCE [LARGE SCALE GENOMIC DNA]</scope>
    <source>
        <strain evidence="2 3">AF42-21</strain>
    </source>
</reference>
<organism evidence="2 3">
    <name type="scientific">Dorea formicigenerans</name>
    <dbReference type="NCBI Taxonomy" id="39486"/>
    <lineage>
        <taxon>Bacteria</taxon>
        <taxon>Bacillati</taxon>
        <taxon>Bacillota</taxon>
        <taxon>Clostridia</taxon>
        <taxon>Lachnospirales</taxon>
        <taxon>Lachnospiraceae</taxon>
        <taxon>Dorea</taxon>
    </lineage>
</organism>
<comment type="caution">
    <text evidence="2">The sequence shown here is derived from an EMBL/GenBank/DDBJ whole genome shotgun (WGS) entry which is preliminary data.</text>
</comment>
<dbReference type="Proteomes" id="UP000284152">
    <property type="component" value="Unassembled WGS sequence"/>
</dbReference>
<sequence length="335" mass="39435">MGYVTITSSMWDMYNHREYEEANKVAEQLITIDSENVEARYVKALCLTRFDEDDEAKKILDNLLEENADNAARYYYALGRIQKKQGKYNKAIELYKTAILNRRRYLSPYRELAECYILMDNISDAKIAIENAKKIDESNVFVILLEARLLQKEDCADKAIELLENQSIFEKEPAQIFFRKGRVFDQLGNKEQAKECYIRALDYDSKTYDAKLCLLNHQIIDEPLTAEEEMIALKNVLRGKRKFILTNIEARYVGYQKHNEEKAIEILDNVPKNFRDKQWYAVKRQLLENSIRKHSLAKRDILANEYTKELKKLDDVVEQKYGNINLREVDLLPDM</sequence>
<evidence type="ECO:0000256" key="1">
    <source>
        <dbReference type="PROSITE-ProRule" id="PRU00339"/>
    </source>
</evidence>
<dbReference type="Gene3D" id="1.25.40.10">
    <property type="entry name" value="Tetratricopeptide repeat domain"/>
    <property type="match status" value="2"/>
</dbReference>
<proteinExistence type="predicted"/>
<dbReference type="PANTHER" id="PTHR12558:SF47">
    <property type="entry name" value="LIPOPOLYSACCHARIDE ASSEMBLY PROTEIN B"/>
    <property type="match status" value="1"/>
</dbReference>
<dbReference type="InterPro" id="IPR011990">
    <property type="entry name" value="TPR-like_helical_dom_sf"/>
</dbReference>